<accession>A0A660KMB9</accession>
<protein>
    <submittedName>
        <fullName evidence="2">Uncharacterized protein</fullName>
    </submittedName>
</protein>
<dbReference type="GO" id="GO:0003676">
    <property type="term" value="F:nucleic acid binding"/>
    <property type="evidence" value="ECO:0007669"/>
    <property type="project" value="InterPro"/>
</dbReference>
<dbReference type="InterPro" id="IPR039637">
    <property type="entry name" value="CNOT7/CNOT8/Pop2"/>
</dbReference>
<dbReference type="GO" id="GO:0004535">
    <property type="term" value="F:poly(A)-specific ribonuclease activity"/>
    <property type="evidence" value="ECO:0007669"/>
    <property type="project" value="InterPro"/>
</dbReference>
<keyword evidence="3" id="KW-1185">Reference proteome</keyword>
<sequence>MKPIWFSQLRNYWQLMNRGVKHDLERADLLGTIRRSSNAELWSNGVGPIRRAGASGQRFRVFHHERGCAARRIPMMAWDPATCSMMGPKQRSGPMGLHRMVLSQHMTRLEHSRTNVAQSSTLEKSDGPSPTKAPTSPYAAQEFNFKDFDEHIHSHNTKTIELLKDQEIYFNFNRVMGIDSSEFSGLILKSALWSNSCITWVTFHSGYDFRYFIKMLSFAGVLPLDQSEFMDLIKSFFGNKVFDVKHMIKFCGDGVYVGLEELEMVAKTLGLDREVGRTGSDSLLALQTLMKLKQNYFNGHSPSEFELVLNDYT</sequence>
<proteinExistence type="predicted"/>
<dbReference type="SUPFAM" id="SSF53098">
    <property type="entry name" value="Ribonuclease H-like"/>
    <property type="match status" value="1"/>
</dbReference>
<evidence type="ECO:0000313" key="2">
    <source>
        <dbReference type="EMBL" id="KAE8036944.1"/>
    </source>
</evidence>
<dbReference type="GO" id="GO:0030014">
    <property type="term" value="C:CCR4-NOT complex"/>
    <property type="evidence" value="ECO:0007669"/>
    <property type="project" value="InterPro"/>
</dbReference>
<dbReference type="AlphaFoldDB" id="A0A660KMB9"/>
<dbReference type="PANTHER" id="PTHR10797">
    <property type="entry name" value="CCR4-NOT TRANSCRIPTION COMPLEX SUBUNIT"/>
    <property type="match status" value="1"/>
</dbReference>
<dbReference type="InterPro" id="IPR012337">
    <property type="entry name" value="RNaseH-like_sf"/>
</dbReference>
<evidence type="ECO:0000256" key="1">
    <source>
        <dbReference type="SAM" id="MobiDB-lite"/>
    </source>
</evidence>
<reference evidence="2 3" key="1">
    <citation type="submission" date="2019-06" db="EMBL/GenBank/DDBJ databases">
        <title>A chromosomal-level reference genome of Carpinus fangiana (Coryloideae, Betulaceae).</title>
        <authorList>
            <person name="Yang X."/>
            <person name="Wang Z."/>
            <person name="Zhang L."/>
            <person name="Hao G."/>
            <person name="Liu J."/>
            <person name="Yang Y."/>
        </authorList>
    </citation>
    <scope>NUCLEOTIDE SEQUENCE [LARGE SCALE GENOMIC DNA]</scope>
    <source>
        <strain evidence="2">Cfa_2016G</strain>
        <tissue evidence="2">Leaf</tissue>
    </source>
</reference>
<name>A0A660KMB9_9ROSI</name>
<gene>
    <name evidence="2" type="ORF">FH972_009575</name>
</gene>
<evidence type="ECO:0000313" key="3">
    <source>
        <dbReference type="Proteomes" id="UP000327013"/>
    </source>
</evidence>
<dbReference type="EMBL" id="CM017324">
    <property type="protein sequence ID" value="KAE8036944.1"/>
    <property type="molecule type" value="Genomic_DNA"/>
</dbReference>
<dbReference type="Proteomes" id="UP000327013">
    <property type="component" value="Chromosome 4"/>
</dbReference>
<dbReference type="Gene3D" id="3.30.420.10">
    <property type="entry name" value="Ribonuclease H-like superfamily/Ribonuclease H"/>
    <property type="match status" value="1"/>
</dbReference>
<dbReference type="OrthoDB" id="1164111at2759"/>
<feature type="region of interest" description="Disordered" evidence="1">
    <location>
        <begin position="113"/>
        <end position="136"/>
    </location>
</feature>
<dbReference type="InterPro" id="IPR036397">
    <property type="entry name" value="RNaseH_sf"/>
</dbReference>
<organism evidence="2 3">
    <name type="scientific">Carpinus fangiana</name>
    <dbReference type="NCBI Taxonomy" id="176857"/>
    <lineage>
        <taxon>Eukaryota</taxon>
        <taxon>Viridiplantae</taxon>
        <taxon>Streptophyta</taxon>
        <taxon>Embryophyta</taxon>
        <taxon>Tracheophyta</taxon>
        <taxon>Spermatophyta</taxon>
        <taxon>Magnoliopsida</taxon>
        <taxon>eudicotyledons</taxon>
        <taxon>Gunneridae</taxon>
        <taxon>Pentapetalae</taxon>
        <taxon>rosids</taxon>
        <taxon>fabids</taxon>
        <taxon>Fagales</taxon>
        <taxon>Betulaceae</taxon>
        <taxon>Carpinus</taxon>
    </lineage>
</organism>